<dbReference type="Proteomes" id="UP000281245">
    <property type="component" value="Unassembled WGS sequence"/>
</dbReference>
<dbReference type="GO" id="GO:0004609">
    <property type="term" value="F:phosphatidylserine decarboxylase activity"/>
    <property type="evidence" value="ECO:0007669"/>
    <property type="project" value="InterPro"/>
</dbReference>
<keyword evidence="2" id="KW-0456">Lyase</keyword>
<evidence type="ECO:0000259" key="4">
    <source>
        <dbReference type="Pfam" id="PF12588"/>
    </source>
</evidence>
<reference evidence="5 6" key="1">
    <citation type="journal article" date="2018" name="BMC Genomics">
        <title>Genomic evidence for intraspecific hybridization in a clonal and extremely halotolerant yeast.</title>
        <authorList>
            <person name="Gostincar C."/>
            <person name="Stajich J.E."/>
            <person name="Zupancic J."/>
            <person name="Zalar P."/>
            <person name="Gunde-Cimerman N."/>
        </authorList>
    </citation>
    <scope>NUCLEOTIDE SEQUENCE [LARGE SCALE GENOMIC DNA]</scope>
    <source>
        <strain evidence="5 6">EXF-6656</strain>
    </source>
</reference>
<name>A0A3M6X1K8_HORWE</name>
<feature type="signal peptide" evidence="3">
    <location>
        <begin position="1"/>
        <end position="26"/>
    </location>
</feature>
<organism evidence="5 6">
    <name type="scientific">Hortaea werneckii</name>
    <name type="common">Black yeast</name>
    <name type="synonym">Cladosporium werneckii</name>
    <dbReference type="NCBI Taxonomy" id="91943"/>
    <lineage>
        <taxon>Eukaryota</taxon>
        <taxon>Fungi</taxon>
        <taxon>Dikarya</taxon>
        <taxon>Ascomycota</taxon>
        <taxon>Pezizomycotina</taxon>
        <taxon>Dothideomycetes</taxon>
        <taxon>Dothideomycetidae</taxon>
        <taxon>Mycosphaerellales</taxon>
        <taxon>Teratosphaeriaceae</taxon>
        <taxon>Hortaea</taxon>
    </lineage>
</organism>
<dbReference type="Pfam" id="PF02666">
    <property type="entry name" value="PS_Dcarbxylase"/>
    <property type="match status" value="1"/>
</dbReference>
<feature type="domain" description="L-tryptophan decarboxylase PsiD-like" evidence="4">
    <location>
        <begin position="80"/>
        <end position="218"/>
    </location>
</feature>
<dbReference type="GO" id="GO:0006646">
    <property type="term" value="P:phosphatidylethanolamine biosynthetic process"/>
    <property type="evidence" value="ECO:0007669"/>
    <property type="project" value="TreeGrafter"/>
</dbReference>
<dbReference type="OrthoDB" id="5973539at2759"/>
<keyword evidence="1" id="KW-0210">Decarboxylase</keyword>
<dbReference type="PANTHER" id="PTHR10067:SF9">
    <property type="entry name" value="PHOSPHATIDYLSERINE DECARBOXYLASE FAMILY PROTEIN (AFU_ORTHOLOGUE AFUA_7G01730)"/>
    <property type="match status" value="1"/>
</dbReference>
<dbReference type="PANTHER" id="PTHR10067">
    <property type="entry name" value="PHOSPHATIDYLSERINE DECARBOXYLASE"/>
    <property type="match status" value="1"/>
</dbReference>
<keyword evidence="3" id="KW-0732">Signal</keyword>
<dbReference type="InterPro" id="IPR003817">
    <property type="entry name" value="PS_Dcarbxylase"/>
</dbReference>
<comment type="caution">
    <text evidence="5">The sequence shown here is derived from an EMBL/GenBank/DDBJ whole genome shotgun (WGS) entry which is preliminary data.</text>
</comment>
<protein>
    <recommendedName>
        <fullName evidence="4">L-tryptophan decarboxylase PsiD-like domain-containing protein</fullName>
    </recommendedName>
</protein>
<evidence type="ECO:0000256" key="2">
    <source>
        <dbReference type="ARBA" id="ARBA00023239"/>
    </source>
</evidence>
<sequence length="499" mass="55334">MTLARAKMKHCWSFLFPFGFAAQAFATAPEYHRETKRLSASQVGSRTLRDWLPNNKTAIQHWVNAKSSEAKRHHNGTLEPVVQDFKQAVESDVTLSRYANQMFVEVPNKYKAPYNETPVGNPELRNFSDFLILLDHIIHEGPGWFDKTDPPTANDLIGFPITAALDWPLGTIAGHEFFLSPVVNHHIGRVLDFWAVYLGKPPSTSVLAGWLSPDGKDQIATAANLGKTNYTFEQIFHCPNTSAPYLGYQTWDQYFVREFNPGIRPIAAPDNGTHDTEYHFDPTLVIDNACESAPLQVRHNISLFDSFFLKEQPYSLTNMLNFHPLANTFVGGTVYQAYLSTLSYHRWHAPVSGRIVHIENVPGTYYSANLFTGLAETSYTGQAPDDSAPNYSQPYISAVATRGIVFIQARNPAIGLMAIIFVGMGEVSSCEFTVHVGQEVTKGDQLGMFHFGGSTHVMVFQPGVELDFVKPIPHGDAASGSFLSETNFAVRSALAVVPT</sequence>
<dbReference type="VEuPathDB" id="FungiDB:BTJ68_06316"/>
<proteinExistence type="predicted"/>
<dbReference type="Pfam" id="PF12588">
    <property type="entry name" value="PSDC"/>
    <property type="match status" value="1"/>
</dbReference>
<dbReference type="AlphaFoldDB" id="A0A3M6X1K8"/>
<dbReference type="EMBL" id="QWIJ01000275">
    <property type="protein sequence ID" value="RMX84571.1"/>
    <property type="molecule type" value="Genomic_DNA"/>
</dbReference>
<evidence type="ECO:0000313" key="6">
    <source>
        <dbReference type="Proteomes" id="UP000281245"/>
    </source>
</evidence>
<evidence type="ECO:0000256" key="1">
    <source>
        <dbReference type="ARBA" id="ARBA00022793"/>
    </source>
</evidence>
<evidence type="ECO:0000256" key="3">
    <source>
        <dbReference type="SAM" id="SignalP"/>
    </source>
</evidence>
<accession>A0A3M6X1K8</accession>
<dbReference type="GO" id="GO:0005739">
    <property type="term" value="C:mitochondrion"/>
    <property type="evidence" value="ECO:0007669"/>
    <property type="project" value="TreeGrafter"/>
</dbReference>
<feature type="chain" id="PRO_5018071110" description="L-tryptophan decarboxylase PsiD-like domain-containing protein" evidence="3">
    <location>
        <begin position="27"/>
        <end position="499"/>
    </location>
</feature>
<evidence type="ECO:0000313" key="5">
    <source>
        <dbReference type="EMBL" id="RMX84571.1"/>
    </source>
</evidence>
<gene>
    <name evidence="5" type="ORF">D0869_04476</name>
</gene>
<dbReference type="InterPro" id="IPR022237">
    <property type="entry name" value="PsiD-like"/>
</dbReference>